<dbReference type="GO" id="GO:0016787">
    <property type="term" value="F:hydrolase activity"/>
    <property type="evidence" value="ECO:0007669"/>
    <property type="project" value="UniProtKB-KW"/>
</dbReference>
<dbReference type="Proteomes" id="UP000279959">
    <property type="component" value="Chromosome"/>
</dbReference>
<dbReference type="KEGG" id="sami:SAMIE_1016120"/>
<dbReference type="Gene3D" id="3.40.50.850">
    <property type="entry name" value="Isochorismatase-like"/>
    <property type="match status" value="1"/>
</dbReference>
<dbReference type="EMBL" id="AP018664">
    <property type="protein sequence ID" value="BBD98111.1"/>
    <property type="molecule type" value="Genomic_DNA"/>
</dbReference>
<keyword evidence="4" id="KW-1185">Reference proteome</keyword>
<feature type="domain" description="Isochorismatase-like" evidence="2">
    <location>
        <begin position="5"/>
        <end position="176"/>
    </location>
</feature>
<accession>A0A494W1N5</accession>
<dbReference type="RefSeq" id="WP_066700210.1">
    <property type="nucleotide sequence ID" value="NZ_AP018664.1"/>
</dbReference>
<name>A0A494W1N5_9SPHN</name>
<evidence type="ECO:0000313" key="4">
    <source>
        <dbReference type="Proteomes" id="UP000279959"/>
    </source>
</evidence>
<proteinExistence type="predicted"/>
<dbReference type="CDD" id="cd01014">
    <property type="entry name" value="nicotinamidase_related"/>
    <property type="match status" value="1"/>
</dbReference>
<dbReference type="InterPro" id="IPR000868">
    <property type="entry name" value="Isochorismatase-like_dom"/>
</dbReference>
<dbReference type="SUPFAM" id="SSF52499">
    <property type="entry name" value="Isochorismatase-like hydrolases"/>
    <property type="match status" value="1"/>
</dbReference>
<protein>
    <submittedName>
        <fullName evidence="3">Cysteine hydrolase</fullName>
    </submittedName>
</protein>
<dbReference type="PANTHER" id="PTHR43540:SF1">
    <property type="entry name" value="ISOCHORISMATASE HYDROLASE"/>
    <property type="match status" value="1"/>
</dbReference>
<evidence type="ECO:0000256" key="1">
    <source>
        <dbReference type="ARBA" id="ARBA00022801"/>
    </source>
</evidence>
<dbReference type="InterPro" id="IPR050272">
    <property type="entry name" value="Isochorismatase-like_hydrls"/>
</dbReference>
<dbReference type="PANTHER" id="PTHR43540">
    <property type="entry name" value="PEROXYUREIDOACRYLATE/UREIDOACRYLATE AMIDOHYDROLASE-RELATED"/>
    <property type="match status" value="1"/>
</dbReference>
<dbReference type="Pfam" id="PF00857">
    <property type="entry name" value="Isochorismatase"/>
    <property type="match status" value="1"/>
</dbReference>
<dbReference type="InterPro" id="IPR036380">
    <property type="entry name" value="Isochorismatase-like_sf"/>
</dbReference>
<evidence type="ECO:0000313" key="3">
    <source>
        <dbReference type="EMBL" id="BBD98111.1"/>
    </source>
</evidence>
<reference evidence="3 4" key="1">
    <citation type="submission" date="2018-05" db="EMBL/GenBank/DDBJ databases">
        <title>Complete Genome Sequence of the Nonylphenol-Degrading Bacterium Sphingobium amiense DSM 16289T.</title>
        <authorList>
            <person name="Ootsuka M."/>
            <person name="Nishizawa T."/>
            <person name="Ohta H."/>
        </authorList>
    </citation>
    <scope>NUCLEOTIDE SEQUENCE [LARGE SCALE GENOMIC DNA]</scope>
    <source>
        <strain evidence="3 4">DSM 16289</strain>
    </source>
</reference>
<keyword evidence="1 3" id="KW-0378">Hydrolase</keyword>
<dbReference type="AlphaFoldDB" id="A0A494W1N5"/>
<organism evidence="3 4">
    <name type="scientific">Sphingobium amiense</name>
    <dbReference type="NCBI Taxonomy" id="135719"/>
    <lineage>
        <taxon>Bacteria</taxon>
        <taxon>Pseudomonadati</taxon>
        <taxon>Pseudomonadota</taxon>
        <taxon>Alphaproteobacteria</taxon>
        <taxon>Sphingomonadales</taxon>
        <taxon>Sphingomonadaceae</taxon>
        <taxon>Sphingobium</taxon>
    </lineage>
</organism>
<sequence length="188" mass="19867">MGKRAIVSVDLQNFYLASGQLPLTGIDEAVANAARVIGAARDRNEPVIHVRHELLPDTPLYVPNNPADEIIDGVAPLATEEVVVKHYANSFRDTRLKEVLDAQDVDALVVVGAMSHMCVQAIARAASDLGYGVTVVHDACATTELVFESTVVPAAHVHAASMAALAFGYATVTSTDEWLAIAPAPEVA</sequence>
<gene>
    <name evidence="3" type="ORF">SAMIE_1016120</name>
</gene>
<evidence type="ECO:0000259" key="2">
    <source>
        <dbReference type="Pfam" id="PF00857"/>
    </source>
</evidence>